<evidence type="ECO:0000313" key="3">
    <source>
        <dbReference type="EMBL" id="CRL05088.1"/>
    </source>
</evidence>
<sequence length="1014" mass="112749">LHRNLLLLSFNDVPATKSIVGLSAPEAESIVEYFLATMYGGQEASYTMNGNMIESSMIPGSTGISPSPTIMQQQHQNDTYSNGTGNIIASLRTHSSKFPIERELILSTDKSGSKVPIKQYPRQIPTTPVAFNRSSISNGNGAASGVIQQFLPKSSTAVAPDHPTSKHAWNTQNVNQEKSQSSQMMTGAIPRAPTRLPEDVTALAEREMGGKDRDSKNAVSKTYHTLKDLISSKFKKDSAEMTPEELNNVTIQHQQNYTNDDITNTPYYNLMQQHMQLQQHQTQQGTWNAANGNHPQMWNGNRQLMRDSSVQITQQVDMNGQQVYPHMVATRASIHQHRAASQPQLNLPFKEHQADDRRGSLANIDVTDSDEGGFAHGKMWRPTNQQRPITSETPAQQILHQQQQNYLKRSTLAQQTQSQILSNGHYQPQIPPTSFHLHQQVMQQQNIPDGVYASQKVDLNRQEAQSHHGNSQDWNGMQRVNQETIRTSFNQDQPQLSQKGEKQVPPIPPAKPPQHQVKKAPNYEHPPKLEAKKSQPLETSTPNSNQTNAEHNGTKQVPGSAASSDYDKSGNHSSNVDSGRGSAAYSSGRKATLDTSPDHSDTPVPQSRPKSNDSEWIDIVDAELRHILEPGMQNMNIRPESTISGSLSSISPPLPPLSPDGSAQNTNDTNKHTTSSNTVTNKGGSSKQSAAPSQTSKKPEYGTDSYNRPGKNKFIGPSRGLPGSILQKRGEQMRSSISKKQEQSMMKRHLFGLDDLTSTTTRSLDLDSLLGGPWGAGQSVSDSETDTQGLRHIKSQLEGLETMYSEVLKMLGARPGRNDGHLRNARRRQGSLSSLPSSSVSGRPVRDRRRNDERRKVRDIKGINKRFQRLESHVVTLARSVAHLSSEMRSQHLVTQELEQLRQDLNFRMQNSHATKSADNLNESADGPNLTNPKRVKKLTKFFGEDPPLMRLFLKKLGYEKYAALFEQERVGMIELPYMGEERLQKLGVPLGPRLRILQEAQISLIKDKTLCIV</sequence>
<dbReference type="STRING" id="568069.A0A1J1IYB9"/>
<dbReference type="InterPro" id="IPR013761">
    <property type="entry name" value="SAM/pointed_sf"/>
</dbReference>
<feature type="region of interest" description="Disordered" evidence="1">
    <location>
        <begin position="636"/>
        <end position="744"/>
    </location>
</feature>
<dbReference type="EMBL" id="CVRI01000064">
    <property type="protein sequence ID" value="CRL05088.1"/>
    <property type="molecule type" value="Genomic_DNA"/>
</dbReference>
<name>A0A1J1IYB9_9DIPT</name>
<dbReference type="OrthoDB" id="8188202at2759"/>
<feature type="domain" description="SAM" evidence="2">
    <location>
        <begin position="945"/>
        <end position="1007"/>
    </location>
</feature>
<feature type="region of interest" description="Disordered" evidence="1">
    <location>
        <begin position="490"/>
        <end position="616"/>
    </location>
</feature>
<evidence type="ECO:0000313" key="4">
    <source>
        <dbReference type="Proteomes" id="UP000183832"/>
    </source>
</evidence>
<dbReference type="Proteomes" id="UP000183832">
    <property type="component" value="Unassembled WGS sequence"/>
</dbReference>
<dbReference type="Pfam" id="PF00536">
    <property type="entry name" value="SAM_1"/>
    <property type="match status" value="1"/>
</dbReference>
<dbReference type="CDD" id="cd09487">
    <property type="entry name" value="SAM_superfamily"/>
    <property type="match status" value="1"/>
</dbReference>
<feature type="compositionally biased region" description="Polar residues" evidence="1">
    <location>
        <begin position="536"/>
        <end position="563"/>
    </location>
</feature>
<organism evidence="3 4">
    <name type="scientific">Clunio marinus</name>
    <dbReference type="NCBI Taxonomy" id="568069"/>
    <lineage>
        <taxon>Eukaryota</taxon>
        <taxon>Metazoa</taxon>
        <taxon>Ecdysozoa</taxon>
        <taxon>Arthropoda</taxon>
        <taxon>Hexapoda</taxon>
        <taxon>Insecta</taxon>
        <taxon>Pterygota</taxon>
        <taxon>Neoptera</taxon>
        <taxon>Endopterygota</taxon>
        <taxon>Diptera</taxon>
        <taxon>Nematocera</taxon>
        <taxon>Chironomoidea</taxon>
        <taxon>Chironomidae</taxon>
        <taxon>Clunio</taxon>
    </lineage>
</organism>
<feature type="compositionally biased region" description="Low complexity" evidence="1">
    <location>
        <begin position="578"/>
        <end position="589"/>
    </location>
</feature>
<dbReference type="InterPro" id="IPR001660">
    <property type="entry name" value="SAM"/>
</dbReference>
<dbReference type="SMART" id="SM00454">
    <property type="entry name" value="SAM"/>
    <property type="match status" value="1"/>
</dbReference>
<keyword evidence="4" id="KW-1185">Reference proteome</keyword>
<feature type="compositionally biased region" description="Polar residues" evidence="1">
    <location>
        <begin position="663"/>
        <end position="696"/>
    </location>
</feature>
<feature type="non-terminal residue" evidence="3">
    <location>
        <position position="1"/>
    </location>
</feature>
<protein>
    <submittedName>
        <fullName evidence="3">CLUMA_CG018005, isoform A</fullName>
    </submittedName>
</protein>
<accession>A0A1J1IYB9</accession>
<feature type="region of interest" description="Disordered" evidence="1">
    <location>
        <begin position="813"/>
        <end position="856"/>
    </location>
</feature>
<reference evidence="3 4" key="1">
    <citation type="submission" date="2015-04" db="EMBL/GenBank/DDBJ databases">
        <authorList>
            <person name="Syromyatnikov M.Y."/>
            <person name="Popov V.N."/>
        </authorList>
    </citation>
    <scope>NUCLEOTIDE SEQUENCE [LARGE SCALE GENOMIC DNA]</scope>
</reference>
<dbReference type="AlphaFoldDB" id="A0A1J1IYB9"/>
<gene>
    <name evidence="3" type="ORF">CLUMA_CG018005</name>
</gene>
<dbReference type="Gene3D" id="1.10.150.50">
    <property type="entry name" value="Transcription Factor, Ets-1"/>
    <property type="match status" value="1"/>
</dbReference>
<feature type="region of interest" description="Disordered" evidence="1">
    <location>
        <begin position="156"/>
        <end position="197"/>
    </location>
</feature>
<feature type="compositionally biased region" description="Polar residues" evidence="1">
    <location>
        <begin position="167"/>
        <end position="185"/>
    </location>
</feature>
<feature type="compositionally biased region" description="Basic and acidic residues" evidence="1">
    <location>
        <begin position="521"/>
        <end position="535"/>
    </location>
</feature>
<evidence type="ECO:0000259" key="2">
    <source>
        <dbReference type="SMART" id="SM00454"/>
    </source>
</evidence>
<evidence type="ECO:0000256" key="1">
    <source>
        <dbReference type="SAM" id="MobiDB-lite"/>
    </source>
</evidence>
<feature type="compositionally biased region" description="Low complexity" evidence="1">
    <location>
        <begin position="830"/>
        <end position="843"/>
    </location>
</feature>
<proteinExistence type="predicted"/>
<dbReference type="SUPFAM" id="SSF47769">
    <property type="entry name" value="SAM/Pointed domain"/>
    <property type="match status" value="1"/>
</dbReference>